<accession>A0A918B5W0</accession>
<dbReference type="AlphaFoldDB" id="A0A918B5W0"/>
<feature type="region of interest" description="Disordered" evidence="1">
    <location>
        <begin position="60"/>
        <end position="82"/>
    </location>
</feature>
<evidence type="ECO:0000313" key="2">
    <source>
        <dbReference type="EMBL" id="GGQ18275.1"/>
    </source>
</evidence>
<reference evidence="2" key="2">
    <citation type="submission" date="2020-09" db="EMBL/GenBank/DDBJ databases">
        <authorList>
            <person name="Sun Q."/>
            <person name="Ohkuma M."/>
        </authorList>
    </citation>
    <scope>NUCLEOTIDE SEQUENCE</scope>
    <source>
        <strain evidence="2">JCM 4335</strain>
    </source>
</reference>
<evidence type="ECO:0000313" key="3">
    <source>
        <dbReference type="Proteomes" id="UP000654123"/>
    </source>
</evidence>
<dbReference type="EMBL" id="BMSV01000008">
    <property type="protein sequence ID" value="GGQ18275.1"/>
    <property type="molecule type" value="Genomic_DNA"/>
</dbReference>
<gene>
    <name evidence="2" type="ORF">GCM10010249_41080</name>
</gene>
<proteinExistence type="predicted"/>
<sequence>MVDDDRGEGDAALLGGGLGHGPGCATVHGRLLLSPPRLSAAPSPRYDRAPVVRRVSPEYFAPDSGTVRGSADVAEPDVPRGA</sequence>
<evidence type="ECO:0000256" key="1">
    <source>
        <dbReference type="SAM" id="MobiDB-lite"/>
    </source>
</evidence>
<keyword evidence="3" id="KW-1185">Reference proteome</keyword>
<name>A0A918B5W0_9ACTN</name>
<comment type="caution">
    <text evidence="2">The sequence shown here is derived from an EMBL/GenBank/DDBJ whole genome shotgun (WGS) entry which is preliminary data.</text>
</comment>
<feature type="region of interest" description="Disordered" evidence="1">
    <location>
        <begin position="1"/>
        <end position="20"/>
    </location>
</feature>
<reference evidence="2" key="1">
    <citation type="journal article" date="2014" name="Int. J. Syst. Evol. Microbiol.">
        <title>Complete genome sequence of Corynebacterium casei LMG S-19264T (=DSM 44701T), isolated from a smear-ripened cheese.</title>
        <authorList>
            <consortium name="US DOE Joint Genome Institute (JGI-PGF)"/>
            <person name="Walter F."/>
            <person name="Albersmeier A."/>
            <person name="Kalinowski J."/>
            <person name="Ruckert C."/>
        </authorList>
    </citation>
    <scope>NUCLEOTIDE SEQUENCE</scope>
    <source>
        <strain evidence="2">JCM 4335</strain>
    </source>
</reference>
<protein>
    <submittedName>
        <fullName evidence="2">Uncharacterized protein</fullName>
    </submittedName>
</protein>
<dbReference type="Proteomes" id="UP000654123">
    <property type="component" value="Unassembled WGS sequence"/>
</dbReference>
<organism evidence="2 3">
    <name type="scientific">Streptomyces roseolilacinus</name>
    <dbReference type="NCBI Taxonomy" id="66904"/>
    <lineage>
        <taxon>Bacteria</taxon>
        <taxon>Bacillati</taxon>
        <taxon>Actinomycetota</taxon>
        <taxon>Actinomycetes</taxon>
        <taxon>Kitasatosporales</taxon>
        <taxon>Streptomycetaceae</taxon>
        <taxon>Streptomyces</taxon>
    </lineage>
</organism>